<reference evidence="6 7" key="1">
    <citation type="submission" date="2022-08" db="EMBL/GenBank/DDBJ databases">
        <title>Tractidigestivibacter montrealensis type strain KD21.</title>
        <authorList>
            <person name="Diop K."/>
            <person name="Richard C."/>
            <person name="Routy B."/>
        </authorList>
    </citation>
    <scope>NUCLEOTIDE SEQUENCE [LARGE SCALE GENOMIC DNA]</scope>
    <source>
        <strain evidence="6 7">KD21</strain>
    </source>
</reference>
<keyword evidence="2" id="KW-0285">Flavoprotein</keyword>
<dbReference type="InterPro" id="IPR057661">
    <property type="entry name" value="RsdA/BaiN/AoA(So)_Rossmann"/>
</dbReference>
<protein>
    <submittedName>
        <fullName evidence="6">NAD(P)/FAD-dependent oxidoreductase</fullName>
    </submittedName>
</protein>
<gene>
    <name evidence="6" type="ORF">NVS32_03405</name>
</gene>
<dbReference type="PANTHER" id="PTHR42887:SF2">
    <property type="entry name" value="OS12G0638800 PROTEIN"/>
    <property type="match status" value="1"/>
</dbReference>
<dbReference type="InterPro" id="IPR036188">
    <property type="entry name" value="FAD/NAD-bd_sf"/>
</dbReference>
<feature type="domain" description="RsdA/BaiN/AoA(So)-like insert" evidence="5">
    <location>
        <begin position="176"/>
        <end position="254"/>
    </location>
</feature>
<evidence type="ECO:0000259" key="5">
    <source>
        <dbReference type="Pfam" id="PF22780"/>
    </source>
</evidence>
<dbReference type="Gene3D" id="2.40.30.10">
    <property type="entry name" value="Translation factors"/>
    <property type="match status" value="1"/>
</dbReference>
<name>A0ABT1Z714_9ACTN</name>
<accession>A0ABT1Z714</accession>
<dbReference type="Pfam" id="PF22780">
    <property type="entry name" value="HI0933_like_1st"/>
    <property type="match status" value="1"/>
</dbReference>
<evidence type="ECO:0000313" key="7">
    <source>
        <dbReference type="Proteomes" id="UP001204320"/>
    </source>
</evidence>
<dbReference type="InterPro" id="IPR004792">
    <property type="entry name" value="BaiN-like"/>
</dbReference>
<dbReference type="PANTHER" id="PTHR42887">
    <property type="entry name" value="OS12G0638800 PROTEIN"/>
    <property type="match status" value="1"/>
</dbReference>
<keyword evidence="3" id="KW-0274">FAD</keyword>
<sequence>MGGGASGLAAAITAAEAGARVVVVERALECGRSILATGGGRCNLANADLSAERYRHPGFVSAVCGERFLADVQGFFSACGLAVVEEEGGRLYPVTREASSVREVLVERARRAHVTLACGREVAGISRGTDGLRLRLAPTFDGGNQEVLCARAVVIATGGKEDSLARSLGLPVVDARPVLCPLACEGLDFPKLDGRRARVAATLVRDGVTIAREAGELLFRSYGISGIVSFDLSRNAQPGDRLVLDLLPEVSARTACELAVHGGTAGLLDNEVAAQLGKLNGTAEDVVAHAKAVELLVTGIADEKRAQVTAGGIDVEALDASTLACPGAPDVFACGEAVDVDGACGGFNLAWAWKSGMVAGASAARLAGRR</sequence>
<feature type="domain" description="RsdA/BaiN/AoA(So)-like Rossmann fold-like" evidence="4">
    <location>
        <begin position="1"/>
        <end position="361"/>
    </location>
</feature>
<comment type="caution">
    <text evidence="6">The sequence shown here is derived from an EMBL/GenBank/DDBJ whole genome shotgun (WGS) entry which is preliminary data.</text>
</comment>
<evidence type="ECO:0000259" key="4">
    <source>
        <dbReference type="Pfam" id="PF03486"/>
    </source>
</evidence>
<dbReference type="InterPro" id="IPR023166">
    <property type="entry name" value="BaiN-like_dom_sf"/>
</dbReference>
<dbReference type="Proteomes" id="UP001204320">
    <property type="component" value="Unassembled WGS sequence"/>
</dbReference>
<evidence type="ECO:0000313" key="6">
    <source>
        <dbReference type="EMBL" id="MCR9035993.1"/>
    </source>
</evidence>
<evidence type="ECO:0000256" key="3">
    <source>
        <dbReference type="ARBA" id="ARBA00022827"/>
    </source>
</evidence>
<dbReference type="EMBL" id="JANSKA010000002">
    <property type="protein sequence ID" value="MCR9035993.1"/>
    <property type="molecule type" value="Genomic_DNA"/>
</dbReference>
<comment type="cofactor">
    <cofactor evidence="1">
        <name>FAD</name>
        <dbReference type="ChEBI" id="CHEBI:57692"/>
    </cofactor>
</comment>
<keyword evidence="7" id="KW-1185">Reference proteome</keyword>
<proteinExistence type="predicted"/>
<dbReference type="Pfam" id="PF03486">
    <property type="entry name" value="HI0933_like"/>
    <property type="match status" value="1"/>
</dbReference>
<organism evidence="6 7">
    <name type="scientific">Tractidigestivibacter montrealensis</name>
    <dbReference type="NCBI Taxonomy" id="2972466"/>
    <lineage>
        <taxon>Bacteria</taxon>
        <taxon>Bacillati</taxon>
        <taxon>Actinomycetota</taxon>
        <taxon>Coriobacteriia</taxon>
        <taxon>Coriobacteriales</taxon>
        <taxon>Atopobiaceae</taxon>
        <taxon>Tractidigestivibacter</taxon>
    </lineage>
</organism>
<dbReference type="Gene3D" id="3.50.50.60">
    <property type="entry name" value="FAD/NAD(P)-binding domain"/>
    <property type="match status" value="1"/>
</dbReference>
<evidence type="ECO:0000256" key="2">
    <source>
        <dbReference type="ARBA" id="ARBA00022630"/>
    </source>
</evidence>
<dbReference type="InterPro" id="IPR055178">
    <property type="entry name" value="RsdA/BaiN/AoA(So)-like_dom"/>
</dbReference>
<dbReference type="SUPFAM" id="SSF51905">
    <property type="entry name" value="FAD/NAD(P)-binding domain"/>
    <property type="match status" value="1"/>
</dbReference>
<dbReference type="Gene3D" id="1.10.8.260">
    <property type="entry name" value="HI0933 insert domain-like"/>
    <property type="match status" value="1"/>
</dbReference>
<dbReference type="SUPFAM" id="SSF160996">
    <property type="entry name" value="HI0933 insert domain-like"/>
    <property type="match status" value="1"/>
</dbReference>
<evidence type="ECO:0000256" key="1">
    <source>
        <dbReference type="ARBA" id="ARBA00001974"/>
    </source>
</evidence>